<dbReference type="AlphaFoldDB" id="A0A6A3I5P5"/>
<dbReference type="PANTHER" id="PTHR19446">
    <property type="entry name" value="REVERSE TRANSCRIPTASES"/>
    <property type="match status" value="1"/>
</dbReference>
<evidence type="ECO:0000313" key="3">
    <source>
        <dbReference type="Proteomes" id="UP000429607"/>
    </source>
</evidence>
<accession>A0A6A3I5P5</accession>
<organism evidence="2 3">
    <name type="scientific">Phytophthora rubi</name>
    <dbReference type="NCBI Taxonomy" id="129364"/>
    <lineage>
        <taxon>Eukaryota</taxon>
        <taxon>Sar</taxon>
        <taxon>Stramenopiles</taxon>
        <taxon>Oomycota</taxon>
        <taxon>Peronosporomycetes</taxon>
        <taxon>Peronosporales</taxon>
        <taxon>Peronosporaceae</taxon>
        <taxon>Phytophthora</taxon>
    </lineage>
</organism>
<dbReference type="EMBL" id="QXFV01003570">
    <property type="protein sequence ID" value="KAE8975614.1"/>
    <property type="molecule type" value="Genomic_DNA"/>
</dbReference>
<evidence type="ECO:0000313" key="2">
    <source>
        <dbReference type="EMBL" id="KAE8975614.1"/>
    </source>
</evidence>
<reference evidence="2 3" key="1">
    <citation type="submission" date="2018-09" db="EMBL/GenBank/DDBJ databases">
        <title>Genomic investigation of the strawberry pathogen Phytophthora fragariae indicates pathogenicity is determined by transcriptional variation in three key races.</title>
        <authorList>
            <person name="Adams T.M."/>
            <person name="Armitage A.D."/>
            <person name="Sobczyk M.K."/>
            <person name="Bates H.J."/>
            <person name="Dunwell J.M."/>
            <person name="Nellist C.F."/>
            <person name="Harrison R.J."/>
        </authorList>
    </citation>
    <scope>NUCLEOTIDE SEQUENCE [LARGE SCALE GENOMIC DNA]</scope>
    <source>
        <strain evidence="2 3">SCRP249</strain>
    </source>
</reference>
<gene>
    <name evidence="2" type="ORF">PR001_g25651</name>
</gene>
<dbReference type="Pfam" id="PF00078">
    <property type="entry name" value="RVT_1"/>
    <property type="match status" value="1"/>
</dbReference>
<evidence type="ECO:0000259" key="1">
    <source>
        <dbReference type="PROSITE" id="PS50878"/>
    </source>
</evidence>
<proteinExistence type="predicted"/>
<protein>
    <recommendedName>
        <fullName evidence="1">Reverse transcriptase domain-containing protein</fullName>
    </recommendedName>
</protein>
<dbReference type="PROSITE" id="PS50878">
    <property type="entry name" value="RT_POL"/>
    <property type="match status" value="1"/>
</dbReference>
<name>A0A6A3I5P5_9STRA</name>
<comment type="caution">
    <text evidence="2">The sequence shown here is derived from an EMBL/GenBank/DDBJ whole genome shotgun (WGS) entry which is preliminary data.</text>
</comment>
<sequence>MPEGGLTQAQVLLLDFAKAYDSLDRDFLMPVLKAKGFPPKFCRMIRVMHSGTSVQFMANGALSEKVAVTSGIRQGCPLAPLLFILAVDLLYDEVEATRSLVGVMVGRKDRGIHLKVAGYADATAIYIQHRRMQDTAIRAVARFSAVSGLRLNVGKSAAIALGGSDKDDAGKAAGVEQQIAETSCVRYLGHIAGEGDTTEEAWRRAMGSLKVRLVLAEVKTNTVIQRAAIAAAIIIPKLLYVARHAWPNAQLTKMADRHIRNFVWRASFSEPLTPVAGWINKGVAALPPKAGGVGIPNLEVELRAMSAMVVMKWALTSKRTLQEVGDVLHTRDTGHAEAIVPRFGELKKSKNSTL</sequence>
<dbReference type="Proteomes" id="UP000429607">
    <property type="component" value="Unassembled WGS sequence"/>
</dbReference>
<dbReference type="InterPro" id="IPR000477">
    <property type="entry name" value="RT_dom"/>
</dbReference>
<feature type="domain" description="Reverse transcriptase" evidence="1">
    <location>
        <begin position="1"/>
        <end position="192"/>
    </location>
</feature>